<organism evidence="1 2">
    <name type="scientific">Euplotes crassus</name>
    <dbReference type="NCBI Taxonomy" id="5936"/>
    <lineage>
        <taxon>Eukaryota</taxon>
        <taxon>Sar</taxon>
        <taxon>Alveolata</taxon>
        <taxon>Ciliophora</taxon>
        <taxon>Intramacronucleata</taxon>
        <taxon>Spirotrichea</taxon>
        <taxon>Hypotrichia</taxon>
        <taxon>Euplotida</taxon>
        <taxon>Euplotidae</taxon>
        <taxon>Moneuplotes</taxon>
    </lineage>
</organism>
<dbReference type="Proteomes" id="UP001295684">
    <property type="component" value="Unassembled WGS sequence"/>
</dbReference>
<proteinExistence type="predicted"/>
<dbReference type="Gene3D" id="3.80.10.10">
    <property type="entry name" value="Ribonuclease Inhibitor"/>
    <property type="match status" value="1"/>
</dbReference>
<dbReference type="SUPFAM" id="SSF52047">
    <property type="entry name" value="RNI-like"/>
    <property type="match status" value="1"/>
</dbReference>
<protein>
    <submittedName>
        <fullName evidence="1">Uncharacterized protein</fullName>
    </submittedName>
</protein>
<name>A0AAD1UNH1_EUPCR</name>
<reference evidence="1" key="1">
    <citation type="submission" date="2023-07" db="EMBL/GenBank/DDBJ databases">
        <authorList>
            <consortium name="AG Swart"/>
            <person name="Singh M."/>
            <person name="Singh A."/>
            <person name="Seah K."/>
            <person name="Emmerich C."/>
        </authorList>
    </citation>
    <scope>NUCLEOTIDE SEQUENCE</scope>
    <source>
        <strain evidence="1">DP1</strain>
    </source>
</reference>
<dbReference type="EMBL" id="CAMPGE010013279">
    <property type="protein sequence ID" value="CAI2372017.1"/>
    <property type="molecule type" value="Genomic_DNA"/>
</dbReference>
<keyword evidence="2" id="KW-1185">Reference proteome</keyword>
<evidence type="ECO:0000313" key="2">
    <source>
        <dbReference type="Proteomes" id="UP001295684"/>
    </source>
</evidence>
<sequence>MENMPKAIEEKDTQKISLEKFILAKTKKQDITRYQSILYKIFPENREAKPLGSDPGKVPENSELCIHFKDLRDEKFVKSFKHLKFFDINQIWFHYFDSKNRHFVDFLESSFPNKTNYLCFKSRAKMDLNRSNYLSPLLRLSSKVTKEVSFYRFCIGFNQLKRLVAAYRHARVLVLWDCSLSIPSVPDFSKALTNCQIQDLDLIGSGSSNRSDWENSFGQFKNLIQGLASSPNLRSSLKKVDILRCGITQSAAKQIFEENQLGQVKIIGGKKFR</sequence>
<dbReference type="InterPro" id="IPR032675">
    <property type="entry name" value="LRR_dom_sf"/>
</dbReference>
<dbReference type="AlphaFoldDB" id="A0AAD1UNH1"/>
<comment type="caution">
    <text evidence="1">The sequence shown here is derived from an EMBL/GenBank/DDBJ whole genome shotgun (WGS) entry which is preliminary data.</text>
</comment>
<gene>
    <name evidence="1" type="ORF">ECRASSUSDP1_LOCUS13344</name>
</gene>
<evidence type="ECO:0000313" key="1">
    <source>
        <dbReference type="EMBL" id="CAI2372017.1"/>
    </source>
</evidence>
<accession>A0AAD1UNH1</accession>